<accession>A0A8J3QFN8</accession>
<gene>
    <name evidence="2" type="ORF">Rhe02_78330</name>
</gene>
<sequence length="262" mass="29135">MRFLVLRLNTIQRNFEFEFIPFDSNDRFLAMLRPGMLVDREELRSECAAFRARQMALFLDYNEGFQTTEPEPGHVIVLSTARFSDNHYSMRSNGVSVVALGNWRRTMAPPSILEFVLTLVVREALACVSRRLSGSVHLGTKGCPCDVTPLLADARQKVLSSYLCSYCRTLLAEDGLVALIPAIEKMLDKSWLGTPHDQSSPAGIASALGHDLFIVKGLRPTLYETIRITLRQEGIKQLISTGATILATILVAIILVRLGLKV</sequence>
<evidence type="ECO:0000313" key="2">
    <source>
        <dbReference type="EMBL" id="GIH09766.1"/>
    </source>
</evidence>
<dbReference type="EMBL" id="BONY01000076">
    <property type="protein sequence ID" value="GIH09766.1"/>
    <property type="molecule type" value="Genomic_DNA"/>
</dbReference>
<keyword evidence="3" id="KW-1185">Reference proteome</keyword>
<name>A0A8J3QFN8_9ACTN</name>
<keyword evidence="1" id="KW-0812">Transmembrane</keyword>
<evidence type="ECO:0000256" key="1">
    <source>
        <dbReference type="SAM" id="Phobius"/>
    </source>
</evidence>
<feature type="transmembrane region" description="Helical" evidence="1">
    <location>
        <begin position="238"/>
        <end position="260"/>
    </location>
</feature>
<reference evidence="2" key="1">
    <citation type="submission" date="2021-01" db="EMBL/GenBank/DDBJ databases">
        <title>Whole genome shotgun sequence of Rhizocola hellebori NBRC 109834.</title>
        <authorList>
            <person name="Komaki H."/>
            <person name="Tamura T."/>
        </authorList>
    </citation>
    <scope>NUCLEOTIDE SEQUENCE</scope>
    <source>
        <strain evidence="2">NBRC 109834</strain>
    </source>
</reference>
<comment type="caution">
    <text evidence="2">The sequence shown here is derived from an EMBL/GenBank/DDBJ whole genome shotgun (WGS) entry which is preliminary data.</text>
</comment>
<organism evidence="2 3">
    <name type="scientific">Rhizocola hellebori</name>
    <dbReference type="NCBI Taxonomy" id="1392758"/>
    <lineage>
        <taxon>Bacteria</taxon>
        <taxon>Bacillati</taxon>
        <taxon>Actinomycetota</taxon>
        <taxon>Actinomycetes</taxon>
        <taxon>Micromonosporales</taxon>
        <taxon>Micromonosporaceae</taxon>
        <taxon>Rhizocola</taxon>
    </lineage>
</organism>
<keyword evidence="1" id="KW-1133">Transmembrane helix</keyword>
<dbReference type="AlphaFoldDB" id="A0A8J3QFN8"/>
<evidence type="ECO:0000313" key="3">
    <source>
        <dbReference type="Proteomes" id="UP000612899"/>
    </source>
</evidence>
<proteinExistence type="predicted"/>
<keyword evidence="1" id="KW-0472">Membrane</keyword>
<protein>
    <submittedName>
        <fullName evidence="2">Uncharacterized protein</fullName>
    </submittedName>
</protein>
<dbReference type="Proteomes" id="UP000612899">
    <property type="component" value="Unassembled WGS sequence"/>
</dbReference>